<evidence type="ECO:0000313" key="10">
    <source>
        <dbReference type="EMBL" id="KAK6353951.1"/>
    </source>
</evidence>
<dbReference type="SUPFAM" id="SSF57850">
    <property type="entry name" value="RING/U-box"/>
    <property type="match status" value="2"/>
</dbReference>
<keyword evidence="11" id="KW-1185">Reference proteome</keyword>
<dbReference type="PROSITE" id="PS51873">
    <property type="entry name" value="TRIAD"/>
    <property type="match status" value="1"/>
</dbReference>
<dbReference type="GO" id="GO:0016567">
    <property type="term" value="P:protein ubiquitination"/>
    <property type="evidence" value="ECO:0007669"/>
    <property type="project" value="InterPro"/>
</dbReference>
<evidence type="ECO:0000259" key="9">
    <source>
        <dbReference type="PROSITE" id="PS51873"/>
    </source>
</evidence>
<feature type="compositionally biased region" description="Basic and acidic residues" evidence="7">
    <location>
        <begin position="519"/>
        <end position="531"/>
    </location>
</feature>
<dbReference type="InterPro" id="IPR044066">
    <property type="entry name" value="TRIAD_supradom"/>
</dbReference>
<feature type="domain" description="RING-type" evidence="9">
    <location>
        <begin position="147"/>
        <end position="347"/>
    </location>
</feature>
<evidence type="ECO:0000256" key="7">
    <source>
        <dbReference type="SAM" id="MobiDB-lite"/>
    </source>
</evidence>
<reference evidence="10 11" key="1">
    <citation type="submission" date="2019-10" db="EMBL/GenBank/DDBJ databases">
        <authorList>
            <person name="Palmer J.M."/>
        </authorList>
    </citation>
    <scope>NUCLEOTIDE SEQUENCE [LARGE SCALE GENOMIC DNA]</scope>
    <source>
        <strain evidence="10 11">TWF730</strain>
    </source>
</reference>
<dbReference type="CDD" id="cd22584">
    <property type="entry name" value="Rcat_RBR_unk"/>
    <property type="match status" value="1"/>
</dbReference>
<proteinExistence type="predicted"/>
<feature type="compositionally biased region" description="Low complexity" evidence="7">
    <location>
        <begin position="401"/>
        <end position="411"/>
    </location>
</feature>
<feature type="region of interest" description="Disordered" evidence="7">
    <location>
        <begin position="497"/>
        <end position="739"/>
    </location>
</feature>
<dbReference type="InterPro" id="IPR031127">
    <property type="entry name" value="E3_UB_ligase_RBR"/>
</dbReference>
<dbReference type="AlphaFoldDB" id="A0AAV9V261"/>
<feature type="compositionally biased region" description="Polar residues" evidence="7">
    <location>
        <begin position="497"/>
        <end position="518"/>
    </location>
</feature>
<name>A0AAV9V261_9PEZI</name>
<evidence type="ECO:0000256" key="4">
    <source>
        <dbReference type="ARBA" id="ARBA00022771"/>
    </source>
</evidence>
<evidence type="ECO:0000256" key="5">
    <source>
        <dbReference type="ARBA" id="ARBA00022786"/>
    </source>
</evidence>
<sequence>MATRSTDTGLSRRVPPVVSDDLMTALTLQLQDLDASLAPNRATGANALDRDRRAALDAYRQSIHEMIAVNSCPRGTGAEEGNGLTNELDDTDAALPVAGPSGAQPVQSQPMPESRTEGAVSFIYPRRSTVASARDVEDLRSILRTWSCEGCDLRAYEIRTSHSLAELPCGHIYCNECLQRMAALAARNEASYPTQCCGLTVTFRLLSLVLPDDDLQRYLDAGREFSSERRLYCANTRCFRFIPDDANSDPRDGTARCGACGLNTCPQCRELRHRGPCVRTRDMQRLRDLVRENGWQNCSRCGRAIERVDGCHHMTCVCGHEFCYTCGADYGTCECGDDELGFMDDDERLPWDGFSEILTDNSGWGNDGRGESSSPPTPSWESDSRNSDGASSPIHGRDSSHSQSGRSQSGRRGYHCHRHCEHCARHRHRHRHHHHHGRPQSPGGREQNGGPPGALAMVGAVGFAWLGQADLLPANIADQIAGLMGREMANAFQQANTSNVGSSSNDNSYSGTNTTTSETPRRGATDEDRYNRPSTGSGHATVRRHVGGGDGADDGQPDPNNDWGLGNTASQGAVASGWEATGDATDTGGSWGGGISGGNTGSGNTGSGNRGTGNGGNARSGNRGAGNGGNGRSGTRAGAGGDDGRGRGAGNSRDTGNRILQRGERAERATPKADAKGTSAKKRAGKTRKVRFQDVEETGRDDDDDDSEEEDDEEDEDEVNEENGEDDEDSNSNSNSDAGVHSRSFITTVIAMATYAITATQTGIIITTAMAIILMAIITIAKNVIGVVVMKVAIA</sequence>
<evidence type="ECO:0000313" key="11">
    <source>
        <dbReference type="Proteomes" id="UP001373714"/>
    </source>
</evidence>
<comment type="caution">
    <text evidence="10">The sequence shown here is derived from an EMBL/GenBank/DDBJ whole genome shotgun (WGS) entry which is preliminary data.</text>
</comment>
<dbReference type="Proteomes" id="UP001373714">
    <property type="component" value="Unassembled WGS sequence"/>
</dbReference>
<dbReference type="Gene3D" id="1.20.120.1750">
    <property type="match status" value="1"/>
</dbReference>
<feature type="compositionally biased region" description="Acidic residues" evidence="7">
    <location>
        <begin position="699"/>
        <end position="730"/>
    </location>
</feature>
<keyword evidence="4" id="KW-0863">Zinc-finger</keyword>
<keyword evidence="8" id="KW-0812">Transmembrane</keyword>
<feature type="region of interest" description="Disordered" evidence="7">
    <location>
        <begin position="360"/>
        <end position="413"/>
    </location>
</feature>
<dbReference type="PROSITE" id="PS00518">
    <property type="entry name" value="ZF_RING_1"/>
    <property type="match status" value="1"/>
</dbReference>
<evidence type="ECO:0000256" key="6">
    <source>
        <dbReference type="ARBA" id="ARBA00022833"/>
    </source>
</evidence>
<protein>
    <recommendedName>
        <fullName evidence="9">RING-type domain-containing protein</fullName>
    </recommendedName>
</protein>
<keyword evidence="8" id="KW-0472">Membrane</keyword>
<dbReference type="GO" id="GO:0004842">
    <property type="term" value="F:ubiquitin-protein transferase activity"/>
    <property type="evidence" value="ECO:0007669"/>
    <property type="project" value="InterPro"/>
</dbReference>
<dbReference type="InterPro" id="IPR017907">
    <property type="entry name" value="Znf_RING_CS"/>
</dbReference>
<dbReference type="PANTHER" id="PTHR11685">
    <property type="entry name" value="RBR FAMILY RING FINGER AND IBR DOMAIN-CONTAINING"/>
    <property type="match status" value="1"/>
</dbReference>
<dbReference type="EMBL" id="JAVHNS010000005">
    <property type="protein sequence ID" value="KAK6353951.1"/>
    <property type="molecule type" value="Genomic_DNA"/>
</dbReference>
<keyword evidence="2" id="KW-0479">Metal-binding</keyword>
<organism evidence="10 11">
    <name type="scientific">Orbilia blumenaviensis</name>
    <dbReference type="NCBI Taxonomy" id="1796055"/>
    <lineage>
        <taxon>Eukaryota</taxon>
        <taxon>Fungi</taxon>
        <taxon>Dikarya</taxon>
        <taxon>Ascomycota</taxon>
        <taxon>Pezizomycotina</taxon>
        <taxon>Orbiliomycetes</taxon>
        <taxon>Orbiliales</taxon>
        <taxon>Orbiliaceae</taxon>
        <taxon>Orbilia</taxon>
    </lineage>
</organism>
<feature type="compositionally biased region" description="Basic and acidic residues" evidence="7">
    <location>
        <begin position="661"/>
        <end position="675"/>
    </location>
</feature>
<evidence type="ECO:0000256" key="3">
    <source>
        <dbReference type="ARBA" id="ARBA00022737"/>
    </source>
</evidence>
<evidence type="ECO:0000256" key="1">
    <source>
        <dbReference type="ARBA" id="ARBA00022679"/>
    </source>
</evidence>
<feature type="compositionally biased region" description="Gly residues" evidence="7">
    <location>
        <begin position="589"/>
        <end position="641"/>
    </location>
</feature>
<feature type="region of interest" description="Disordered" evidence="7">
    <location>
        <begin position="427"/>
        <end position="453"/>
    </location>
</feature>
<feature type="region of interest" description="Disordered" evidence="7">
    <location>
        <begin position="74"/>
        <end position="93"/>
    </location>
</feature>
<keyword evidence="6" id="KW-0862">Zinc</keyword>
<keyword evidence="5" id="KW-0833">Ubl conjugation pathway</keyword>
<feature type="transmembrane region" description="Helical" evidence="8">
    <location>
        <begin position="762"/>
        <end position="781"/>
    </location>
</feature>
<feature type="compositionally biased region" description="Basic residues" evidence="7">
    <location>
        <begin position="679"/>
        <end position="690"/>
    </location>
</feature>
<evidence type="ECO:0000256" key="8">
    <source>
        <dbReference type="SAM" id="Phobius"/>
    </source>
</evidence>
<keyword evidence="8" id="KW-1133">Transmembrane helix</keyword>
<keyword evidence="1" id="KW-0808">Transferase</keyword>
<keyword evidence="3" id="KW-0677">Repeat</keyword>
<dbReference type="GO" id="GO:0008270">
    <property type="term" value="F:zinc ion binding"/>
    <property type="evidence" value="ECO:0007669"/>
    <property type="project" value="UniProtKB-KW"/>
</dbReference>
<evidence type="ECO:0000256" key="2">
    <source>
        <dbReference type="ARBA" id="ARBA00022723"/>
    </source>
</evidence>
<accession>A0AAV9V261</accession>
<gene>
    <name evidence="10" type="ORF">TWF730_008371</name>
</gene>
<feature type="compositionally biased region" description="Basic residues" evidence="7">
    <location>
        <begin position="427"/>
        <end position="438"/>
    </location>
</feature>